<protein>
    <submittedName>
        <fullName evidence="2">Uncharacterized protein</fullName>
    </submittedName>
</protein>
<name>A0A2P2N9N5_RHIMU</name>
<accession>A0A2P2N9N5</accession>
<dbReference type="EMBL" id="GGEC01058713">
    <property type="protein sequence ID" value="MBX39197.1"/>
    <property type="molecule type" value="Transcribed_RNA"/>
</dbReference>
<feature type="compositionally biased region" description="Polar residues" evidence="1">
    <location>
        <begin position="16"/>
        <end position="26"/>
    </location>
</feature>
<proteinExistence type="predicted"/>
<organism evidence="2">
    <name type="scientific">Rhizophora mucronata</name>
    <name type="common">Asiatic mangrove</name>
    <dbReference type="NCBI Taxonomy" id="61149"/>
    <lineage>
        <taxon>Eukaryota</taxon>
        <taxon>Viridiplantae</taxon>
        <taxon>Streptophyta</taxon>
        <taxon>Embryophyta</taxon>
        <taxon>Tracheophyta</taxon>
        <taxon>Spermatophyta</taxon>
        <taxon>Magnoliopsida</taxon>
        <taxon>eudicotyledons</taxon>
        <taxon>Gunneridae</taxon>
        <taxon>Pentapetalae</taxon>
        <taxon>rosids</taxon>
        <taxon>fabids</taxon>
        <taxon>Malpighiales</taxon>
        <taxon>Rhizophoraceae</taxon>
        <taxon>Rhizophora</taxon>
    </lineage>
</organism>
<reference evidence="2" key="1">
    <citation type="submission" date="2018-02" db="EMBL/GenBank/DDBJ databases">
        <title>Rhizophora mucronata_Transcriptome.</title>
        <authorList>
            <person name="Meera S.P."/>
            <person name="Sreeshan A."/>
            <person name="Augustine A."/>
        </authorList>
    </citation>
    <scope>NUCLEOTIDE SEQUENCE</scope>
    <source>
        <tissue evidence="2">Leaf</tissue>
    </source>
</reference>
<evidence type="ECO:0000256" key="1">
    <source>
        <dbReference type="SAM" id="MobiDB-lite"/>
    </source>
</evidence>
<sequence length="45" mass="5128">MDKTAVLNSIDKFSYSPQQNSDGWRTTKSKLRLPKTRDLVSNGKD</sequence>
<evidence type="ECO:0000313" key="2">
    <source>
        <dbReference type="EMBL" id="MBX39197.1"/>
    </source>
</evidence>
<feature type="compositionally biased region" description="Basic and acidic residues" evidence="1">
    <location>
        <begin position="35"/>
        <end position="45"/>
    </location>
</feature>
<dbReference type="AlphaFoldDB" id="A0A2P2N9N5"/>
<feature type="region of interest" description="Disordered" evidence="1">
    <location>
        <begin position="16"/>
        <end position="45"/>
    </location>
</feature>